<reference evidence="1 2" key="1">
    <citation type="journal article" date="2018" name="Elife">
        <title>Functional genomics of lipid metabolism in the oleaginous yeast Rhodosporidium toruloides.</title>
        <authorList>
            <person name="Coradetti S.T."/>
            <person name="Pinel D."/>
            <person name="Geiselman G."/>
            <person name="Ito M."/>
            <person name="Mondo S."/>
            <person name="Reilly M.C."/>
            <person name="Cheng Y.F."/>
            <person name="Bauer S."/>
            <person name="Grigoriev I."/>
            <person name="Gladden J.M."/>
            <person name="Simmons B.A."/>
            <person name="Brem R."/>
            <person name="Arkin A.P."/>
            <person name="Skerker J.M."/>
        </authorList>
    </citation>
    <scope>NUCLEOTIDE SEQUENCE [LARGE SCALE GENOMIC DNA]</scope>
    <source>
        <strain evidence="1 2">NBRC 0880</strain>
    </source>
</reference>
<accession>A0A2T0AIG3</accession>
<protein>
    <submittedName>
        <fullName evidence="1">Uncharacterized protein</fullName>
    </submittedName>
</protein>
<sequence>MSTKLQWQLGQPLPCSIGTSGDGRQKEMALSGIEPESCRSAARRLQSVALPTELKSRRCGGMPYKTYISTWVQRSIALSALCRDQEGEGEDQ</sequence>
<gene>
    <name evidence="1" type="ORF">AAT19DRAFT_8850</name>
</gene>
<organism evidence="1 2">
    <name type="scientific">Rhodotorula toruloides</name>
    <name type="common">Yeast</name>
    <name type="synonym">Rhodosporidium toruloides</name>
    <dbReference type="NCBI Taxonomy" id="5286"/>
    <lineage>
        <taxon>Eukaryota</taxon>
        <taxon>Fungi</taxon>
        <taxon>Dikarya</taxon>
        <taxon>Basidiomycota</taxon>
        <taxon>Pucciniomycotina</taxon>
        <taxon>Microbotryomycetes</taxon>
        <taxon>Sporidiobolales</taxon>
        <taxon>Sporidiobolaceae</taxon>
        <taxon>Rhodotorula</taxon>
    </lineage>
</organism>
<proteinExistence type="predicted"/>
<evidence type="ECO:0000313" key="2">
    <source>
        <dbReference type="Proteomes" id="UP000239560"/>
    </source>
</evidence>
<dbReference type="EMBL" id="LCTV02000001">
    <property type="protein sequence ID" value="PRQ77782.1"/>
    <property type="molecule type" value="Genomic_DNA"/>
</dbReference>
<comment type="caution">
    <text evidence="1">The sequence shown here is derived from an EMBL/GenBank/DDBJ whole genome shotgun (WGS) entry which is preliminary data.</text>
</comment>
<dbReference type="AlphaFoldDB" id="A0A2T0AIG3"/>
<dbReference type="Proteomes" id="UP000239560">
    <property type="component" value="Unassembled WGS sequence"/>
</dbReference>
<name>A0A2T0AIG3_RHOTO</name>
<evidence type="ECO:0000313" key="1">
    <source>
        <dbReference type="EMBL" id="PRQ77782.1"/>
    </source>
</evidence>